<dbReference type="Proteomes" id="UP000237830">
    <property type="component" value="Chromosome"/>
</dbReference>
<protein>
    <submittedName>
        <fullName evidence="1">Uncharacterized protein</fullName>
    </submittedName>
</protein>
<dbReference type="AlphaFoldDB" id="A0A2L1J5Z8"/>
<evidence type="ECO:0000313" key="1">
    <source>
        <dbReference type="EMBL" id="AVE03886.1"/>
    </source>
</evidence>
<dbReference type="EMBL" id="CP025494">
    <property type="protein sequence ID" value="AVE03886.1"/>
    <property type="molecule type" value="Genomic_DNA"/>
</dbReference>
<accession>A0A2L1J5Z8</accession>
<reference evidence="1 2" key="1">
    <citation type="submission" date="2017-12" db="EMBL/GenBank/DDBJ databases">
        <title>Genome sequence of Pseudomonas palleroniana MAB3.</title>
        <authorList>
            <person name="Nascimento F.X."/>
        </authorList>
    </citation>
    <scope>NUCLEOTIDE SEQUENCE [LARGE SCALE GENOMIC DNA]</scope>
    <source>
        <strain evidence="1 2">MAB3</strain>
    </source>
</reference>
<evidence type="ECO:0000313" key="2">
    <source>
        <dbReference type="Proteomes" id="UP000237830"/>
    </source>
</evidence>
<name>A0A2L1J5Z8_9PSED</name>
<proteinExistence type="predicted"/>
<organism evidence="1 2">
    <name type="scientific">Pseudomonas palleroniana</name>
    <dbReference type="NCBI Taxonomy" id="191390"/>
    <lineage>
        <taxon>Bacteria</taxon>
        <taxon>Pseudomonadati</taxon>
        <taxon>Pseudomonadota</taxon>
        <taxon>Gammaproteobacteria</taxon>
        <taxon>Pseudomonadales</taxon>
        <taxon>Pseudomonadaceae</taxon>
        <taxon>Pseudomonas</taxon>
    </lineage>
</organism>
<gene>
    <name evidence="1" type="ORF">CYL20_04780</name>
</gene>
<sequence length="327" mass="36712">MELSKLELKELVHRVVVAQGNSFIKELLRSSGTKIGITKEDFASNLDSAIDEEVITQGTLEAWLAEVEGWGDQHLYLFQPPEIDAAVLANGIAASPHAGVLGSSASLDFPDGLELKHIGLRDAGLSMEWHQSKEGWNRWKPKDFIVEEELERFRFDAYRQRFDRSVVRYEWRFGDGYCAILIHRNPEIDHYAVLADIHAALVSIGCPNVPFVKITLSQAVKVAARDDRGVHSTRFELDSGYVEMASTLAEGGIESVEAVRGVLRAVDASQFDRAQGMLHFVAEEHGMSRRIAVQVYGSEGRLRIWAQCKREDVFKIVELLWGYNNEA</sequence>
<dbReference type="RefSeq" id="WP_104993786.1">
    <property type="nucleotide sequence ID" value="NZ_CP025494.1"/>
</dbReference>